<keyword evidence="10" id="KW-1185">Reference proteome</keyword>
<evidence type="ECO:0000313" key="10">
    <source>
        <dbReference type="Proteomes" id="UP001162029"/>
    </source>
</evidence>
<evidence type="ECO:0000256" key="1">
    <source>
        <dbReference type="ARBA" id="ARBA00004167"/>
    </source>
</evidence>
<sequence length="128" mass="14392">MAPLFPPGKPPSYVKVGNESDEHDDDYVTDQHRAQQVERQKQDENLDELHSAVKRLGDISLNISVEMDTQNKMLDDLSDDTDKAKQALDVVTKQTQALIKQSGGMKNLFVIIVLVLILLLLTYLVIMT</sequence>
<evidence type="ECO:0000256" key="2">
    <source>
        <dbReference type="ARBA" id="ARBA00022448"/>
    </source>
</evidence>
<keyword evidence="4 7" id="KW-1133">Transmembrane helix</keyword>
<proteinExistence type="predicted"/>
<feature type="domain" description="T-SNARE coiled-coil homology" evidence="8">
    <location>
        <begin position="36"/>
        <end position="98"/>
    </location>
</feature>
<protein>
    <recommendedName>
        <fullName evidence="8">t-SNARE coiled-coil homology domain-containing protein</fullName>
    </recommendedName>
</protein>
<name>A0AAV0UBZ1_9STRA</name>
<dbReference type="PANTHER" id="PTHR12791">
    <property type="entry name" value="GOLGI SNARE BET1-RELATED"/>
    <property type="match status" value="1"/>
</dbReference>
<dbReference type="Gene3D" id="1.20.5.110">
    <property type="match status" value="1"/>
</dbReference>
<dbReference type="CDD" id="cd15841">
    <property type="entry name" value="SNARE_Qc"/>
    <property type="match status" value="1"/>
</dbReference>
<feature type="compositionally biased region" description="Pro residues" evidence="6">
    <location>
        <begin position="1"/>
        <end position="10"/>
    </location>
</feature>
<dbReference type="SMART" id="SM00397">
    <property type="entry name" value="t_SNARE"/>
    <property type="match status" value="1"/>
</dbReference>
<gene>
    <name evidence="9" type="ORF">PDE001_LOCUS5712</name>
</gene>
<evidence type="ECO:0000256" key="4">
    <source>
        <dbReference type="ARBA" id="ARBA00022989"/>
    </source>
</evidence>
<feature type="region of interest" description="Disordered" evidence="6">
    <location>
        <begin position="1"/>
        <end position="25"/>
    </location>
</feature>
<feature type="transmembrane region" description="Helical" evidence="7">
    <location>
        <begin position="108"/>
        <end position="126"/>
    </location>
</feature>
<dbReference type="GO" id="GO:0012505">
    <property type="term" value="C:endomembrane system"/>
    <property type="evidence" value="ECO:0007669"/>
    <property type="project" value="UniProtKB-ARBA"/>
</dbReference>
<evidence type="ECO:0000256" key="5">
    <source>
        <dbReference type="ARBA" id="ARBA00023136"/>
    </source>
</evidence>
<comment type="caution">
    <text evidence="9">The sequence shown here is derived from an EMBL/GenBank/DDBJ whole genome shotgun (WGS) entry which is preliminary data.</text>
</comment>
<evidence type="ECO:0000256" key="3">
    <source>
        <dbReference type="ARBA" id="ARBA00022692"/>
    </source>
</evidence>
<evidence type="ECO:0000256" key="7">
    <source>
        <dbReference type="SAM" id="Phobius"/>
    </source>
</evidence>
<dbReference type="GO" id="GO:0005737">
    <property type="term" value="C:cytoplasm"/>
    <property type="evidence" value="ECO:0007669"/>
    <property type="project" value="UniProtKB-ARBA"/>
</dbReference>
<keyword evidence="5 7" id="KW-0472">Membrane</keyword>
<evidence type="ECO:0000313" key="9">
    <source>
        <dbReference type="EMBL" id="CAI5734435.1"/>
    </source>
</evidence>
<keyword evidence="2" id="KW-0813">Transport</keyword>
<comment type="subcellular location">
    <subcellularLocation>
        <location evidence="1">Membrane</location>
        <topology evidence="1">Single-pass membrane protein</topology>
    </subcellularLocation>
</comment>
<dbReference type="SUPFAM" id="SSF58038">
    <property type="entry name" value="SNARE fusion complex"/>
    <property type="match status" value="1"/>
</dbReference>
<dbReference type="AlphaFoldDB" id="A0AAV0UBZ1"/>
<dbReference type="PROSITE" id="PS50192">
    <property type="entry name" value="T_SNARE"/>
    <property type="match status" value="1"/>
</dbReference>
<evidence type="ECO:0000256" key="6">
    <source>
        <dbReference type="SAM" id="MobiDB-lite"/>
    </source>
</evidence>
<dbReference type="InterPro" id="IPR000727">
    <property type="entry name" value="T_SNARE_dom"/>
</dbReference>
<dbReference type="Proteomes" id="UP001162029">
    <property type="component" value="Unassembled WGS sequence"/>
</dbReference>
<dbReference type="GO" id="GO:0016020">
    <property type="term" value="C:membrane"/>
    <property type="evidence" value="ECO:0007669"/>
    <property type="project" value="UniProtKB-SubCell"/>
</dbReference>
<organism evidence="9 10">
    <name type="scientific">Peronospora destructor</name>
    <dbReference type="NCBI Taxonomy" id="86335"/>
    <lineage>
        <taxon>Eukaryota</taxon>
        <taxon>Sar</taxon>
        <taxon>Stramenopiles</taxon>
        <taxon>Oomycota</taxon>
        <taxon>Peronosporomycetes</taxon>
        <taxon>Peronosporales</taxon>
        <taxon>Peronosporaceae</taxon>
        <taxon>Peronospora</taxon>
    </lineage>
</organism>
<accession>A0AAV0UBZ1</accession>
<keyword evidence="3 7" id="KW-0812">Transmembrane</keyword>
<evidence type="ECO:0000259" key="8">
    <source>
        <dbReference type="PROSITE" id="PS50192"/>
    </source>
</evidence>
<dbReference type="EMBL" id="CANTFM010001064">
    <property type="protein sequence ID" value="CAI5734435.1"/>
    <property type="molecule type" value="Genomic_DNA"/>
</dbReference>
<reference evidence="9" key="1">
    <citation type="submission" date="2022-12" db="EMBL/GenBank/DDBJ databases">
        <authorList>
            <person name="Webb A."/>
        </authorList>
    </citation>
    <scope>NUCLEOTIDE SEQUENCE</scope>
    <source>
        <strain evidence="9">Pd1</strain>
    </source>
</reference>